<keyword evidence="12" id="KW-0675">Receptor</keyword>
<dbReference type="SUPFAM" id="SSF56935">
    <property type="entry name" value="Porins"/>
    <property type="match status" value="1"/>
</dbReference>
<evidence type="ECO:0000256" key="9">
    <source>
        <dbReference type="RuleBase" id="RU003357"/>
    </source>
</evidence>
<dbReference type="InterPro" id="IPR023997">
    <property type="entry name" value="TonB-dep_OMP_SusC/RagA_CS"/>
</dbReference>
<evidence type="ECO:0000259" key="11">
    <source>
        <dbReference type="Pfam" id="PF07715"/>
    </source>
</evidence>
<name>A0ABT6FMZ0_9FLAO</name>
<evidence type="ECO:0000256" key="6">
    <source>
        <dbReference type="ARBA" id="ARBA00023136"/>
    </source>
</evidence>
<evidence type="ECO:0000256" key="7">
    <source>
        <dbReference type="ARBA" id="ARBA00023237"/>
    </source>
</evidence>
<comment type="subcellular location">
    <subcellularLocation>
        <location evidence="1 8">Cell outer membrane</location>
        <topology evidence="1 8">Multi-pass membrane protein</topology>
    </subcellularLocation>
</comment>
<dbReference type="PROSITE" id="PS00018">
    <property type="entry name" value="EF_HAND_1"/>
    <property type="match status" value="1"/>
</dbReference>
<keyword evidence="5 9" id="KW-0798">TonB box</keyword>
<evidence type="ECO:0000256" key="4">
    <source>
        <dbReference type="ARBA" id="ARBA00022692"/>
    </source>
</evidence>
<dbReference type="SUPFAM" id="SSF49464">
    <property type="entry name" value="Carboxypeptidase regulatory domain-like"/>
    <property type="match status" value="1"/>
</dbReference>
<keyword evidence="13" id="KW-1185">Reference proteome</keyword>
<dbReference type="Gene3D" id="2.60.40.1120">
    <property type="entry name" value="Carboxypeptidase-like, regulatory domain"/>
    <property type="match status" value="1"/>
</dbReference>
<evidence type="ECO:0000256" key="8">
    <source>
        <dbReference type="PROSITE-ProRule" id="PRU01360"/>
    </source>
</evidence>
<evidence type="ECO:0000256" key="3">
    <source>
        <dbReference type="ARBA" id="ARBA00022452"/>
    </source>
</evidence>
<organism evidence="12 13">
    <name type="scientific">Galbibacter pacificus</name>
    <dbReference type="NCBI Taxonomy" id="2996052"/>
    <lineage>
        <taxon>Bacteria</taxon>
        <taxon>Pseudomonadati</taxon>
        <taxon>Bacteroidota</taxon>
        <taxon>Flavobacteriia</taxon>
        <taxon>Flavobacteriales</taxon>
        <taxon>Flavobacteriaceae</taxon>
        <taxon>Galbibacter</taxon>
    </lineage>
</organism>
<feature type="domain" description="TonB-dependent receptor plug" evidence="11">
    <location>
        <begin position="144"/>
        <end position="249"/>
    </location>
</feature>
<dbReference type="Proteomes" id="UP001153642">
    <property type="component" value="Unassembled WGS sequence"/>
</dbReference>
<dbReference type="PROSITE" id="PS52016">
    <property type="entry name" value="TONB_DEPENDENT_REC_3"/>
    <property type="match status" value="1"/>
</dbReference>
<feature type="domain" description="TonB-dependent receptor-like beta-barrel" evidence="10">
    <location>
        <begin position="421"/>
        <end position="982"/>
    </location>
</feature>
<dbReference type="InterPro" id="IPR039426">
    <property type="entry name" value="TonB-dep_rcpt-like"/>
</dbReference>
<dbReference type="EMBL" id="JAPMUA010000001">
    <property type="protein sequence ID" value="MDG3584629.1"/>
    <property type="molecule type" value="Genomic_DNA"/>
</dbReference>
<dbReference type="Gene3D" id="2.40.170.20">
    <property type="entry name" value="TonB-dependent receptor, beta-barrel domain"/>
    <property type="match status" value="1"/>
</dbReference>
<evidence type="ECO:0000313" key="13">
    <source>
        <dbReference type="Proteomes" id="UP001153642"/>
    </source>
</evidence>
<evidence type="ECO:0000256" key="5">
    <source>
        <dbReference type="ARBA" id="ARBA00023077"/>
    </source>
</evidence>
<gene>
    <name evidence="12" type="ORF">OSR52_02030</name>
</gene>
<dbReference type="InterPro" id="IPR008969">
    <property type="entry name" value="CarboxyPept-like_regulatory"/>
</dbReference>
<dbReference type="Gene3D" id="2.170.130.10">
    <property type="entry name" value="TonB-dependent receptor, plug domain"/>
    <property type="match status" value="1"/>
</dbReference>
<keyword evidence="7 8" id="KW-0998">Cell outer membrane</keyword>
<keyword evidence="6 8" id="KW-0472">Membrane</keyword>
<keyword evidence="4 8" id="KW-0812">Transmembrane</keyword>
<evidence type="ECO:0000259" key="10">
    <source>
        <dbReference type="Pfam" id="PF00593"/>
    </source>
</evidence>
<dbReference type="InterPro" id="IPR037066">
    <property type="entry name" value="Plug_dom_sf"/>
</dbReference>
<dbReference type="NCBIfam" id="TIGR04056">
    <property type="entry name" value="OMP_RagA_SusC"/>
    <property type="match status" value="1"/>
</dbReference>
<protein>
    <submittedName>
        <fullName evidence="12">TonB-dependent receptor</fullName>
    </submittedName>
</protein>
<evidence type="ECO:0000256" key="2">
    <source>
        <dbReference type="ARBA" id="ARBA00022448"/>
    </source>
</evidence>
<proteinExistence type="inferred from homology"/>
<dbReference type="InterPro" id="IPR018247">
    <property type="entry name" value="EF_Hand_1_Ca_BS"/>
</dbReference>
<dbReference type="InterPro" id="IPR023996">
    <property type="entry name" value="TonB-dep_OMP_SusC/RagA"/>
</dbReference>
<accession>A0ABT6FMZ0</accession>
<dbReference type="RefSeq" id="WP_277898387.1">
    <property type="nucleotide sequence ID" value="NZ_JAPMUA010000001.1"/>
</dbReference>
<evidence type="ECO:0000313" key="12">
    <source>
        <dbReference type="EMBL" id="MDG3584629.1"/>
    </source>
</evidence>
<dbReference type="Pfam" id="PF13715">
    <property type="entry name" value="CarbopepD_reg_2"/>
    <property type="match status" value="1"/>
</dbReference>
<keyword evidence="2 8" id="KW-0813">Transport</keyword>
<keyword evidence="3 8" id="KW-1134">Transmembrane beta strand</keyword>
<comment type="caution">
    <text evidence="12">The sequence shown here is derived from an EMBL/GenBank/DDBJ whole genome shotgun (WGS) entry which is preliminary data.</text>
</comment>
<dbReference type="NCBIfam" id="TIGR04057">
    <property type="entry name" value="SusC_RagA_signa"/>
    <property type="match status" value="1"/>
</dbReference>
<dbReference type="InterPro" id="IPR012910">
    <property type="entry name" value="Plug_dom"/>
</dbReference>
<comment type="similarity">
    <text evidence="8 9">Belongs to the TonB-dependent receptor family.</text>
</comment>
<reference evidence="12" key="1">
    <citation type="submission" date="2022-11" db="EMBL/GenBank/DDBJ databases">
        <title>High-quality draft genome sequence of Galbibacter sp. strain CMA-7.</title>
        <authorList>
            <person name="Wei L."/>
            <person name="Dong C."/>
            <person name="Shao Z."/>
        </authorList>
    </citation>
    <scope>NUCLEOTIDE SEQUENCE</scope>
    <source>
        <strain evidence="12">CMA-7</strain>
    </source>
</reference>
<dbReference type="InterPro" id="IPR000531">
    <property type="entry name" value="Beta-barrel_TonB"/>
</dbReference>
<dbReference type="Pfam" id="PF00593">
    <property type="entry name" value="TonB_dep_Rec_b-barrel"/>
    <property type="match status" value="1"/>
</dbReference>
<sequence length="1041" mass="115921">MKNTFYAKGYYLKVIPKIWFLSCILMMGTYHSANAHRPIDTVRMDQNKDIYQQSVTGIVTDEQGVPLPGANIVEKGTSNGVTADFDGNFSIDISNGNAVLIVSYIGFETQEVAVDGQANLEILLKENAAKLDEVVVIGYGTQKKVSLTSAVGTVDGETLEKRTVKNVQQSLQGNVSGLTIQDQGGAPGTSRMTMRIRGVTTLSNNDPLVIVDGIEQDLTYLNPNDIESVSVLKDASSTAIYGSRASNGVVLVTTKRAKEGKLNVSWNSYYAIQKSNNQPEHMGLEDYMRMQNVAWTNSSGSPIYTEEYIQEYIHATDRLKYPLPNTWFKEVLHPAPQTSKALSISGGTENIKSLVSLRHLDQEGIIPNSDSKISELRMNTDFKLSPKLNFSADFNYRHQSATNPLDVDHVINGMLQNSQWTVPVYPDGTYGVSADGSSPLVRANLDGTAKDYQDYFLGNLKGIWEIVGGLKFTLQYSLRATFDKSKDFSNKYQVLDYYDPGKVLVNKPINSLTEGRSDMRETTLNGLLNYTKTFGNHDFNVLLGYSEIENKASNLSAYRQEFYSNDIQSISQGANDGTKDNSGIDVEWSLRSYFGRLNYSYMNKYLFEANVRYDGSSRFAKGNQYSTFPSFSTGWRLSEENFWSGLKNTFNEFKLRGSYGKSGNQAVDPYSFLATYNLQSYSFGENPAVGYRQTDLANRDISWETTTQTDVGLDLQMLTNRITLSVDYYHKKTEDILLEVPVPATLGLYASAQNIGRVDNKGWEFTLGLRNSFNEFNINSNFNFSINNNEVIDLGGTGPYIYGLYEGNAYLGGANESRVTTRVGLPIHSWWGYKTDGYFQTQEEVANYPTIISDAQPGDVKFLDENGDGKITPDDMVNLGQSFPKYNFGANFDFSYKAFALNIQLQGAAGYKARVGGALAEMGIWGGFTHKVTGDYWTPDNPDARFPRPLKFDLRNIIMADRDLLDGAYLRVKNVQLSYKLPVAFTSVLGIRDASLYVSTTNLLTFAALNDFDVDPEEVIGGRAERYPQTSLTTLGVNINF</sequence>
<dbReference type="Pfam" id="PF07715">
    <property type="entry name" value="Plug"/>
    <property type="match status" value="1"/>
</dbReference>
<dbReference type="InterPro" id="IPR036942">
    <property type="entry name" value="Beta-barrel_TonB_sf"/>
</dbReference>
<evidence type="ECO:0000256" key="1">
    <source>
        <dbReference type="ARBA" id="ARBA00004571"/>
    </source>
</evidence>